<dbReference type="PANTHER" id="PTHR48090">
    <property type="entry name" value="UNDECAPRENYL-PHOSPHATE 4-DEOXY-4-FORMAMIDO-L-ARABINOSE TRANSFERASE-RELATED"/>
    <property type="match status" value="1"/>
</dbReference>
<comment type="caution">
    <text evidence="2">The sequence shown here is derived from an EMBL/GenBank/DDBJ whole genome shotgun (WGS) entry which is preliminary data.</text>
</comment>
<name>A0A7C4PL95_9CHLR</name>
<dbReference type="CDD" id="cd04179">
    <property type="entry name" value="DPM_DPG-synthase_like"/>
    <property type="match status" value="1"/>
</dbReference>
<dbReference type="Pfam" id="PF00535">
    <property type="entry name" value="Glycos_transf_2"/>
    <property type="match status" value="1"/>
</dbReference>
<dbReference type="InterPro" id="IPR050256">
    <property type="entry name" value="Glycosyltransferase_2"/>
</dbReference>
<dbReference type="AlphaFoldDB" id="A0A7C4PL95"/>
<feature type="domain" description="Glycosyltransferase 2-like" evidence="1">
    <location>
        <begin position="4"/>
        <end position="163"/>
    </location>
</feature>
<dbReference type="EMBL" id="DSYK01000746">
    <property type="protein sequence ID" value="HGS23127.1"/>
    <property type="molecule type" value="Genomic_DNA"/>
</dbReference>
<accession>A0A7C4PL95</accession>
<dbReference type="GO" id="GO:0016740">
    <property type="term" value="F:transferase activity"/>
    <property type="evidence" value="ECO:0007669"/>
    <property type="project" value="UniProtKB-KW"/>
</dbReference>
<dbReference type="InterPro" id="IPR001173">
    <property type="entry name" value="Glyco_trans_2-like"/>
</dbReference>
<proteinExistence type="predicted"/>
<dbReference type="InterPro" id="IPR029044">
    <property type="entry name" value="Nucleotide-diphossugar_trans"/>
</dbReference>
<dbReference type="Gene3D" id="3.90.550.10">
    <property type="entry name" value="Spore Coat Polysaccharide Biosynthesis Protein SpsA, Chain A"/>
    <property type="match status" value="1"/>
</dbReference>
<keyword evidence="2" id="KW-0808">Transferase</keyword>
<dbReference type="PANTHER" id="PTHR48090:SF7">
    <property type="entry name" value="RFBJ PROTEIN"/>
    <property type="match status" value="1"/>
</dbReference>
<sequence>MELTVIIPVYNEIKTIAEIIRRVEATGVVREIIIVDDGSTDGTREFLATLHDRPHIRVILHERNQGKGAAVRTGIKAAQGEWLIIQDADLEYDPRDFPALMQPVEEGIADVVFGSRFLGAGRRPILFWNMVANKILTFLTNILYNNILTDMETGYKLFRRDIALTMPLRARGFEFEPEFTAKLLKRHVRIYEVPIRFNPREYSEGKKIKMKDAFIAVWALLKYRFVD</sequence>
<dbReference type="SUPFAM" id="SSF53448">
    <property type="entry name" value="Nucleotide-diphospho-sugar transferases"/>
    <property type="match status" value="1"/>
</dbReference>
<evidence type="ECO:0000313" key="2">
    <source>
        <dbReference type="EMBL" id="HGS23127.1"/>
    </source>
</evidence>
<gene>
    <name evidence="2" type="ORF">ENT37_14835</name>
</gene>
<evidence type="ECO:0000259" key="1">
    <source>
        <dbReference type="Pfam" id="PF00535"/>
    </source>
</evidence>
<protein>
    <submittedName>
        <fullName evidence="2">Glycosyltransferase family 2 protein</fullName>
    </submittedName>
</protein>
<reference evidence="2" key="1">
    <citation type="journal article" date="2020" name="mSystems">
        <title>Genome- and Community-Level Interaction Insights into Carbon Utilization and Element Cycling Functions of Hydrothermarchaeota in Hydrothermal Sediment.</title>
        <authorList>
            <person name="Zhou Z."/>
            <person name="Liu Y."/>
            <person name="Xu W."/>
            <person name="Pan J."/>
            <person name="Luo Z.H."/>
            <person name="Li M."/>
        </authorList>
    </citation>
    <scope>NUCLEOTIDE SEQUENCE [LARGE SCALE GENOMIC DNA]</scope>
    <source>
        <strain evidence="2">SpSt-573</strain>
    </source>
</reference>
<organism evidence="2">
    <name type="scientific">Anaerolinea thermolimosa</name>
    <dbReference type="NCBI Taxonomy" id="229919"/>
    <lineage>
        <taxon>Bacteria</taxon>
        <taxon>Bacillati</taxon>
        <taxon>Chloroflexota</taxon>
        <taxon>Anaerolineae</taxon>
        <taxon>Anaerolineales</taxon>
        <taxon>Anaerolineaceae</taxon>
        <taxon>Anaerolinea</taxon>
    </lineage>
</organism>